<comment type="caution">
    <text evidence="18">The sequence shown here is derived from an EMBL/GenBank/DDBJ whole genome shotgun (WGS) entry which is preliminary data.</text>
</comment>
<evidence type="ECO:0000259" key="15">
    <source>
        <dbReference type="PROSITE" id="PS50151"/>
    </source>
</evidence>
<evidence type="ECO:0000256" key="11">
    <source>
        <dbReference type="ARBA" id="ARBA00029504"/>
    </source>
</evidence>
<dbReference type="CDD" id="cd18790">
    <property type="entry name" value="SF2_C_UvrB"/>
    <property type="match status" value="1"/>
</dbReference>
<dbReference type="GO" id="GO:0016887">
    <property type="term" value="F:ATP hydrolysis activity"/>
    <property type="evidence" value="ECO:0007669"/>
    <property type="project" value="InterPro"/>
</dbReference>
<evidence type="ECO:0000256" key="13">
    <source>
        <dbReference type="RuleBase" id="RU003587"/>
    </source>
</evidence>
<feature type="short sequence motif" description="Beta-hairpin" evidence="12">
    <location>
        <begin position="94"/>
        <end position="117"/>
    </location>
</feature>
<dbReference type="Pfam" id="PF17757">
    <property type="entry name" value="UvrB_inter"/>
    <property type="match status" value="1"/>
</dbReference>
<comment type="subcellular location">
    <subcellularLocation>
        <location evidence="1 12 13">Cytoplasm</location>
    </subcellularLocation>
</comment>
<keyword evidence="3 12" id="KW-0963">Cytoplasm</keyword>
<evidence type="ECO:0000256" key="5">
    <source>
        <dbReference type="ARBA" id="ARBA00022763"/>
    </source>
</evidence>
<gene>
    <name evidence="12" type="primary">uvrB</name>
    <name evidence="18" type="ORF">HNQ39_003539</name>
</gene>
<evidence type="ECO:0000256" key="9">
    <source>
        <dbReference type="ARBA" id="ARBA00023204"/>
    </source>
</evidence>
<dbReference type="Pfam" id="PF12344">
    <property type="entry name" value="UvrB"/>
    <property type="match status" value="1"/>
</dbReference>
<keyword evidence="12 13" id="KW-0742">SOS response</keyword>
<dbReference type="Proteomes" id="UP000520814">
    <property type="component" value="Unassembled WGS sequence"/>
</dbReference>
<comment type="similarity">
    <text evidence="2 12 13">Belongs to the UvrB family.</text>
</comment>
<dbReference type="InterPro" id="IPR001943">
    <property type="entry name" value="UVR_dom"/>
</dbReference>
<evidence type="ECO:0000259" key="17">
    <source>
        <dbReference type="PROSITE" id="PS51194"/>
    </source>
</evidence>
<dbReference type="GO" id="GO:0003677">
    <property type="term" value="F:DNA binding"/>
    <property type="evidence" value="ECO:0007669"/>
    <property type="project" value="UniProtKB-UniRule"/>
</dbReference>
<dbReference type="Pfam" id="PF00271">
    <property type="entry name" value="Helicase_C"/>
    <property type="match status" value="1"/>
</dbReference>
<name>A0A7W9ST49_ARMRO</name>
<dbReference type="NCBIfam" id="TIGR00631">
    <property type="entry name" value="uvrb"/>
    <property type="match status" value="1"/>
</dbReference>
<evidence type="ECO:0000256" key="2">
    <source>
        <dbReference type="ARBA" id="ARBA00008533"/>
    </source>
</evidence>
<feature type="binding site" evidence="12">
    <location>
        <begin position="41"/>
        <end position="48"/>
    </location>
    <ligand>
        <name>ATP</name>
        <dbReference type="ChEBI" id="CHEBI:30616"/>
    </ligand>
</feature>
<dbReference type="EMBL" id="JACHGW010000003">
    <property type="protein sequence ID" value="MBB6051729.1"/>
    <property type="molecule type" value="Genomic_DNA"/>
</dbReference>
<evidence type="ECO:0000256" key="4">
    <source>
        <dbReference type="ARBA" id="ARBA00022741"/>
    </source>
</evidence>
<dbReference type="InterPro" id="IPR001650">
    <property type="entry name" value="Helicase_C-like"/>
</dbReference>
<evidence type="ECO:0000313" key="19">
    <source>
        <dbReference type="Proteomes" id="UP000520814"/>
    </source>
</evidence>
<dbReference type="InterPro" id="IPR006935">
    <property type="entry name" value="Helicase/UvrB_N"/>
</dbReference>
<evidence type="ECO:0000313" key="18">
    <source>
        <dbReference type="EMBL" id="MBB6051729.1"/>
    </source>
</evidence>
<dbReference type="SMART" id="SM00490">
    <property type="entry name" value="HELICc"/>
    <property type="match status" value="1"/>
</dbReference>
<dbReference type="PANTHER" id="PTHR24029">
    <property type="entry name" value="UVRABC SYSTEM PROTEIN B"/>
    <property type="match status" value="1"/>
</dbReference>
<dbReference type="SUPFAM" id="SSF52540">
    <property type="entry name" value="P-loop containing nucleoside triphosphate hydrolases"/>
    <property type="match status" value="2"/>
</dbReference>
<keyword evidence="19" id="KW-1185">Reference proteome</keyword>
<dbReference type="GO" id="GO:0006289">
    <property type="term" value="P:nucleotide-excision repair"/>
    <property type="evidence" value="ECO:0007669"/>
    <property type="project" value="UniProtKB-UniRule"/>
</dbReference>
<dbReference type="GO" id="GO:0009380">
    <property type="term" value="C:excinuclease repair complex"/>
    <property type="evidence" value="ECO:0007669"/>
    <property type="project" value="InterPro"/>
</dbReference>
<evidence type="ECO:0000256" key="6">
    <source>
        <dbReference type="ARBA" id="ARBA00022769"/>
    </source>
</evidence>
<sequence>MAKGSGRFEFVGPPAAGDQPKAVAQLVEGLRKGEKRQTLLGATGTGKTHAIARVIAEVQRPTLVMAHNKTLVAQLCTELKEFFPSNAVEYFVSYFDYYQPEAYIPQTDTFIEKDSAVNEEINRLRHSATQAILSRRDTIIVASVSCIYGLGSPKEYKNTVVWFEVGQDCDRDEVMRRLVSMQFSRNDIALTLGTFRVKGDTLDIQPANEEVIYRIEFDWDTVRRITAIDPITGETMSERDELSIFPATHWVSDPEKVEEIVRKIEGEMEAQVKKFEAEGKLIEAQRIRQRTNFDMEMVREMGFCSGIENYSRWFDDRDPGSPPNTLLDYFPDDFLIVLDESHQTIPQLNAMYAGDRKRKETLIEYGFRLPSAADNRPLRFQEFEKAAGQLIFVSATPGPYERQHSERIAEQIIRPTGLIDPQITIRPTKDQIDDLIGEIRDRIEKHERILVTTLTKKMAEDLTEYLVELGIKVQYLHSDVHTLERSEILRDLRLGVYDVVVGINLLREGLDLPEVSLVAILDADKEGFLRSETSLIQTIGRAARNSEGLVLMYADTITGSMQRAIDETNRRRAIQVAHNTKHGITPTTIKKAVQDVLAAKQVAEAKSYYKVTKEVAPESLPLKDLLLALTDMEKEMKQAAKNLDFEHAALLRDEMSRLKKLLPTEMKKK</sequence>
<keyword evidence="7 12" id="KW-0067">ATP-binding</keyword>
<evidence type="ECO:0000256" key="14">
    <source>
        <dbReference type="SAM" id="Coils"/>
    </source>
</evidence>
<dbReference type="Pfam" id="PF04851">
    <property type="entry name" value="ResIII"/>
    <property type="match status" value="1"/>
</dbReference>
<dbReference type="PROSITE" id="PS51194">
    <property type="entry name" value="HELICASE_CTER"/>
    <property type="match status" value="1"/>
</dbReference>
<dbReference type="Gene3D" id="3.40.50.300">
    <property type="entry name" value="P-loop containing nucleotide triphosphate hydrolases"/>
    <property type="match status" value="3"/>
</dbReference>
<evidence type="ECO:0000256" key="10">
    <source>
        <dbReference type="ARBA" id="ARBA00026033"/>
    </source>
</evidence>
<keyword evidence="9 12" id="KW-0234">DNA repair</keyword>
<dbReference type="InterPro" id="IPR004807">
    <property type="entry name" value="UvrB"/>
</dbReference>
<dbReference type="GO" id="GO:0005524">
    <property type="term" value="F:ATP binding"/>
    <property type="evidence" value="ECO:0007669"/>
    <property type="project" value="UniProtKB-UniRule"/>
</dbReference>
<dbReference type="RefSeq" id="WP_184199296.1">
    <property type="nucleotide sequence ID" value="NZ_JACHGW010000003.1"/>
</dbReference>
<organism evidence="18 19">
    <name type="scientific">Armatimonas rosea</name>
    <dbReference type="NCBI Taxonomy" id="685828"/>
    <lineage>
        <taxon>Bacteria</taxon>
        <taxon>Bacillati</taxon>
        <taxon>Armatimonadota</taxon>
        <taxon>Armatimonadia</taxon>
        <taxon>Armatimonadales</taxon>
        <taxon>Armatimonadaceae</taxon>
        <taxon>Armatimonas</taxon>
    </lineage>
</organism>
<feature type="domain" description="Helicase C-terminal" evidence="17">
    <location>
        <begin position="431"/>
        <end position="597"/>
    </location>
</feature>
<keyword evidence="5 12" id="KW-0227">DNA damage</keyword>
<dbReference type="InterPro" id="IPR036876">
    <property type="entry name" value="UVR_dom_sf"/>
</dbReference>
<dbReference type="PANTHER" id="PTHR24029:SF0">
    <property type="entry name" value="UVRABC SYSTEM PROTEIN B"/>
    <property type="match status" value="1"/>
</dbReference>
<reference evidence="18 19" key="1">
    <citation type="submission" date="2020-08" db="EMBL/GenBank/DDBJ databases">
        <title>Genomic Encyclopedia of Type Strains, Phase IV (KMG-IV): sequencing the most valuable type-strain genomes for metagenomic binning, comparative biology and taxonomic classification.</title>
        <authorList>
            <person name="Goeker M."/>
        </authorList>
    </citation>
    <scope>NUCLEOTIDE SEQUENCE [LARGE SCALE GENOMIC DNA]</scope>
    <source>
        <strain evidence="18 19">DSM 23562</strain>
    </source>
</reference>
<evidence type="ECO:0000259" key="16">
    <source>
        <dbReference type="PROSITE" id="PS51192"/>
    </source>
</evidence>
<comment type="domain">
    <text evidence="12">The beta-hairpin motif is involved in DNA binding.</text>
</comment>
<dbReference type="SMART" id="SM00487">
    <property type="entry name" value="DEXDc"/>
    <property type="match status" value="1"/>
</dbReference>
<keyword evidence="8 12" id="KW-0267">Excision nuclease</keyword>
<dbReference type="PROSITE" id="PS51192">
    <property type="entry name" value="HELICASE_ATP_BIND_1"/>
    <property type="match status" value="1"/>
</dbReference>
<comment type="subunit">
    <text evidence="10 12 13">Forms a heterotetramer with UvrA during the search for lesions. Interacts with UvrC in an incision complex.</text>
</comment>
<accession>A0A7W9ST49</accession>
<evidence type="ECO:0000256" key="3">
    <source>
        <dbReference type="ARBA" id="ARBA00022490"/>
    </source>
</evidence>
<evidence type="ECO:0000256" key="1">
    <source>
        <dbReference type="ARBA" id="ARBA00004496"/>
    </source>
</evidence>
<dbReference type="InterPro" id="IPR027417">
    <property type="entry name" value="P-loop_NTPase"/>
</dbReference>
<dbReference type="InterPro" id="IPR041471">
    <property type="entry name" value="UvrB_inter"/>
</dbReference>
<dbReference type="PROSITE" id="PS50151">
    <property type="entry name" value="UVR"/>
    <property type="match status" value="1"/>
</dbReference>
<dbReference type="SUPFAM" id="SSF46600">
    <property type="entry name" value="C-terminal UvrC-binding domain of UvrB"/>
    <property type="match status" value="1"/>
</dbReference>
<dbReference type="InterPro" id="IPR014001">
    <property type="entry name" value="Helicase_ATP-bd"/>
</dbReference>
<dbReference type="GO" id="GO:0005737">
    <property type="term" value="C:cytoplasm"/>
    <property type="evidence" value="ECO:0007669"/>
    <property type="project" value="UniProtKB-SubCell"/>
</dbReference>
<dbReference type="GO" id="GO:0009381">
    <property type="term" value="F:excinuclease ABC activity"/>
    <property type="evidence" value="ECO:0007669"/>
    <property type="project" value="UniProtKB-UniRule"/>
</dbReference>
<dbReference type="AlphaFoldDB" id="A0A7W9ST49"/>
<dbReference type="NCBIfam" id="NF003673">
    <property type="entry name" value="PRK05298.1"/>
    <property type="match status" value="1"/>
</dbReference>
<feature type="domain" description="Helicase ATP-binding" evidence="16">
    <location>
        <begin position="28"/>
        <end position="191"/>
    </location>
</feature>
<dbReference type="InterPro" id="IPR024759">
    <property type="entry name" value="UvrB_YAD/RRR_dom"/>
</dbReference>
<feature type="coiled-coil region" evidence="14">
    <location>
        <begin position="622"/>
        <end position="649"/>
    </location>
</feature>
<comment type="function">
    <text evidence="12">The UvrABC repair system catalyzes the recognition and processing of DNA lesions. A damage recognition complex composed of 2 UvrA and 2 UvrB subunits scans DNA for abnormalities. Upon binding of the UvrA(2)B(2) complex to a putative damaged site, the DNA wraps around one UvrB monomer. DNA wrap is dependent on ATP binding by UvrB and probably causes local melting of the DNA helix, facilitating insertion of UvrB beta-hairpin between the DNA strands. Then UvrB probes one DNA strand for the presence of a lesion. If a lesion is found the UvrA subunits dissociate and the UvrB-DNA preincision complex is formed. This complex is subsequently bound by UvrC and the second UvrB is released. If no lesion is found, the DNA wraps around the other UvrB subunit that will check the other stand for damage.</text>
</comment>
<feature type="domain" description="UVR" evidence="15">
    <location>
        <begin position="626"/>
        <end position="661"/>
    </location>
</feature>
<dbReference type="GO" id="GO:0009432">
    <property type="term" value="P:SOS response"/>
    <property type="evidence" value="ECO:0007669"/>
    <property type="project" value="UniProtKB-UniRule"/>
</dbReference>
<evidence type="ECO:0000256" key="8">
    <source>
        <dbReference type="ARBA" id="ARBA00022881"/>
    </source>
</evidence>
<evidence type="ECO:0000256" key="7">
    <source>
        <dbReference type="ARBA" id="ARBA00022840"/>
    </source>
</evidence>
<keyword evidence="4 12" id="KW-0547">Nucleotide-binding</keyword>
<proteinExistence type="inferred from homology"/>
<dbReference type="Gene3D" id="4.10.860.10">
    <property type="entry name" value="UVR domain"/>
    <property type="match status" value="1"/>
</dbReference>
<evidence type="ECO:0000256" key="12">
    <source>
        <dbReference type="HAMAP-Rule" id="MF_00204"/>
    </source>
</evidence>
<protein>
    <recommendedName>
        <fullName evidence="11 12">UvrABC system protein B</fullName>
        <shortName evidence="12">Protein UvrB</shortName>
    </recommendedName>
    <alternativeName>
        <fullName evidence="12">Excinuclease ABC subunit B</fullName>
    </alternativeName>
</protein>
<keyword evidence="6 12" id="KW-0228">DNA excision</keyword>
<dbReference type="Pfam" id="PF02151">
    <property type="entry name" value="UVR"/>
    <property type="match status" value="1"/>
</dbReference>
<keyword evidence="14" id="KW-0175">Coiled coil</keyword>
<dbReference type="CDD" id="cd17916">
    <property type="entry name" value="DEXHc_UvrB"/>
    <property type="match status" value="1"/>
</dbReference>
<dbReference type="HAMAP" id="MF_00204">
    <property type="entry name" value="UvrB"/>
    <property type="match status" value="1"/>
</dbReference>